<dbReference type="Proteomes" id="UP000199347">
    <property type="component" value="Unassembled WGS sequence"/>
</dbReference>
<dbReference type="PROSITE" id="PS00042">
    <property type="entry name" value="HTH_CRP_1"/>
    <property type="match status" value="1"/>
</dbReference>
<dbReference type="CDD" id="cd00092">
    <property type="entry name" value="HTH_CRP"/>
    <property type="match status" value="1"/>
</dbReference>
<dbReference type="GO" id="GO:0005829">
    <property type="term" value="C:cytosol"/>
    <property type="evidence" value="ECO:0007669"/>
    <property type="project" value="TreeGrafter"/>
</dbReference>
<evidence type="ECO:0000259" key="4">
    <source>
        <dbReference type="PROSITE" id="PS51063"/>
    </source>
</evidence>
<dbReference type="SUPFAM" id="SSF51206">
    <property type="entry name" value="cAMP-binding domain-like"/>
    <property type="match status" value="1"/>
</dbReference>
<gene>
    <name evidence="5" type="ORF">SAMN03080610_03318</name>
</gene>
<dbReference type="Pfam" id="PF13545">
    <property type="entry name" value="HTH_Crp_2"/>
    <property type="match status" value="1"/>
</dbReference>
<evidence type="ECO:0000313" key="6">
    <source>
        <dbReference type="Proteomes" id="UP000199347"/>
    </source>
</evidence>
<dbReference type="AlphaFoldDB" id="A0A1G5P6X0"/>
<keyword evidence="3" id="KW-0804">Transcription</keyword>
<dbReference type="InterPro" id="IPR014710">
    <property type="entry name" value="RmlC-like_jellyroll"/>
</dbReference>
<dbReference type="InterPro" id="IPR050397">
    <property type="entry name" value="Env_Response_Regulators"/>
</dbReference>
<sequence length="245" mass="27081">MMKLVPIAPLDTDPVPDLCRACKARNRGICGALNASQLSELTRRAHRQVVEPGKTLLDAEQPTSNYSNVLAGVVKLSKMLPDGRQQIVGLQFAPDFVGRPFSPESSLKAEAVTSTVLCTFPRQLLERMISESPELEHKLYLQALDELDDARDLLLTLGRKTARERVATFLLMIARHSPHADGNDEGGTGFELPLTRAEIADFLGLTIETVSRQLTKLKGSDVIRVEQNRRIRVPDMELLEAETGD</sequence>
<evidence type="ECO:0000256" key="2">
    <source>
        <dbReference type="ARBA" id="ARBA00023125"/>
    </source>
</evidence>
<dbReference type="GO" id="GO:0003700">
    <property type="term" value="F:DNA-binding transcription factor activity"/>
    <property type="evidence" value="ECO:0007669"/>
    <property type="project" value="InterPro"/>
</dbReference>
<dbReference type="Gene3D" id="2.60.120.10">
    <property type="entry name" value="Jelly Rolls"/>
    <property type="match status" value="1"/>
</dbReference>
<name>A0A1G5P6X0_AFIMA</name>
<keyword evidence="2" id="KW-0238">DNA-binding</keyword>
<dbReference type="InterPro" id="IPR000595">
    <property type="entry name" value="cNMP-bd_dom"/>
</dbReference>
<organism evidence="5 6">
    <name type="scientific">Afifella marina DSM 2698</name>
    <dbReference type="NCBI Taxonomy" id="1120955"/>
    <lineage>
        <taxon>Bacteria</taxon>
        <taxon>Pseudomonadati</taxon>
        <taxon>Pseudomonadota</taxon>
        <taxon>Alphaproteobacteria</taxon>
        <taxon>Hyphomicrobiales</taxon>
        <taxon>Afifellaceae</taxon>
        <taxon>Afifella</taxon>
    </lineage>
</organism>
<accession>A0A1G5P6X0</accession>
<dbReference type="InterPro" id="IPR036388">
    <property type="entry name" value="WH-like_DNA-bd_sf"/>
</dbReference>
<proteinExistence type="predicted"/>
<dbReference type="PROSITE" id="PS51063">
    <property type="entry name" value="HTH_CRP_2"/>
    <property type="match status" value="1"/>
</dbReference>
<protein>
    <submittedName>
        <fullName evidence="5">CRP/FNR family transcriptional regulator, anaerobic regulatory protein</fullName>
    </submittedName>
</protein>
<reference evidence="5 6" key="1">
    <citation type="submission" date="2016-10" db="EMBL/GenBank/DDBJ databases">
        <authorList>
            <person name="de Groot N.N."/>
        </authorList>
    </citation>
    <scope>NUCLEOTIDE SEQUENCE [LARGE SCALE GENOMIC DNA]</scope>
    <source>
        <strain evidence="5 6">DSM 2698</strain>
    </source>
</reference>
<dbReference type="STRING" id="1120955.SAMN03080610_03318"/>
<dbReference type="InterPro" id="IPR018335">
    <property type="entry name" value="Tscrpt_reg_HTH_Crp-type_CS"/>
</dbReference>
<dbReference type="SMART" id="SM00100">
    <property type="entry name" value="cNMP"/>
    <property type="match status" value="1"/>
</dbReference>
<dbReference type="InterPro" id="IPR018490">
    <property type="entry name" value="cNMP-bd_dom_sf"/>
</dbReference>
<keyword evidence="6" id="KW-1185">Reference proteome</keyword>
<dbReference type="EMBL" id="FMVW01000009">
    <property type="protein sequence ID" value="SCZ44889.1"/>
    <property type="molecule type" value="Genomic_DNA"/>
</dbReference>
<dbReference type="Gene3D" id="1.10.10.10">
    <property type="entry name" value="Winged helix-like DNA-binding domain superfamily/Winged helix DNA-binding domain"/>
    <property type="match status" value="1"/>
</dbReference>
<evidence type="ECO:0000313" key="5">
    <source>
        <dbReference type="EMBL" id="SCZ44889.1"/>
    </source>
</evidence>
<dbReference type="CDD" id="cd00038">
    <property type="entry name" value="CAP_ED"/>
    <property type="match status" value="1"/>
</dbReference>
<dbReference type="OrthoDB" id="667966at2"/>
<dbReference type="Pfam" id="PF00027">
    <property type="entry name" value="cNMP_binding"/>
    <property type="match status" value="1"/>
</dbReference>
<dbReference type="InterPro" id="IPR012318">
    <property type="entry name" value="HTH_CRP"/>
</dbReference>
<feature type="domain" description="HTH crp-type" evidence="4">
    <location>
        <begin position="160"/>
        <end position="237"/>
    </location>
</feature>
<dbReference type="SUPFAM" id="SSF46785">
    <property type="entry name" value="Winged helix' DNA-binding domain"/>
    <property type="match status" value="1"/>
</dbReference>
<evidence type="ECO:0000256" key="3">
    <source>
        <dbReference type="ARBA" id="ARBA00023163"/>
    </source>
</evidence>
<dbReference type="PRINTS" id="PR00034">
    <property type="entry name" value="HTHCRP"/>
</dbReference>
<evidence type="ECO:0000256" key="1">
    <source>
        <dbReference type="ARBA" id="ARBA00023015"/>
    </source>
</evidence>
<keyword evidence="1" id="KW-0805">Transcription regulation</keyword>
<dbReference type="SMART" id="SM00419">
    <property type="entry name" value="HTH_CRP"/>
    <property type="match status" value="1"/>
</dbReference>
<dbReference type="PANTHER" id="PTHR24567">
    <property type="entry name" value="CRP FAMILY TRANSCRIPTIONAL REGULATORY PROTEIN"/>
    <property type="match status" value="1"/>
</dbReference>
<dbReference type="PANTHER" id="PTHR24567:SF75">
    <property type="entry name" value="FUMARATE AND NITRATE REDUCTION REGULATORY PROTEIN"/>
    <property type="match status" value="1"/>
</dbReference>
<dbReference type="InterPro" id="IPR036390">
    <property type="entry name" value="WH_DNA-bd_sf"/>
</dbReference>
<dbReference type="GO" id="GO:0003677">
    <property type="term" value="F:DNA binding"/>
    <property type="evidence" value="ECO:0007669"/>
    <property type="project" value="UniProtKB-KW"/>
</dbReference>